<protein>
    <submittedName>
        <fullName evidence="1">DUF3500 domain-containing protein</fullName>
    </submittedName>
</protein>
<gene>
    <name evidence="1" type="ORF">MUN78_13675</name>
</gene>
<evidence type="ECO:0000313" key="2">
    <source>
        <dbReference type="Proteomes" id="UP000831786"/>
    </source>
</evidence>
<dbReference type="EMBL" id="CP095045">
    <property type="protein sequence ID" value="UOQ56709.1"/>
    <property type="molecule type" value="Genomic_DNA"/>
</dbReference>
<dbReference type="PANTHER" id="PTHR37489">
    <property type="entry name" value="DUF3500 DOMAIN-CONTAINING PROTEIN"/>
    <property type="match status" value="1"/>
</dbReference>
<evidence type="ECO:0000313" key="1">
    <source>
        <dbReference type="EMBL" id="UOQ56709.1"/>
    </source>
</evidence>
<dbReference type="Proteomes" id="UP000831786">
    <property type="component" value="Chromosome"/>
</dbReference>
<dbReference type="InterPro" id="IPR021889">
    <property type="entry name" value="DUF3500"/>
</dbReference>
<accession>A0ABY4FJ49</accession>
<sequence>MSFREHLYPPEHPRIAELRGLDAYAYVPHARHDAFTGTLIEGWKLLSADPYVGTTSDGRLIPGLFPLQEPEDADAAPVAAMVAAAERLLDGLDDAQRARIVYPVDSIEWRHWANPEFLQFDTGLRLEFQPAAVRERFLALVEASLSPRGAADVRTMMRINGFLGEVVGLPGIMNEFSYNASIFGTPSLTEPWGWQLFGHHCAVNCLVVGGQLVVSPVFLGAEPNEIDAGPHAGTVAFVERIALGRRVLDALSDAQRAVAITAPSLTDLPPGRIHPGDERHLAGAFQDNRVIPYEGVCVAELDPSAQERVWELVADFVSILPDGPARLRMREIRAQLADTWFSWIGGSGPDDPYYCRVQSPVVIVEIDHHCGVFLTNDTPQPFHIHTVMRTPNGNDYGHALVRQARAPR</sequence>
<name>A0ABY4FJ49_9MICO</name>
<reference evidence="1 2" key="1">
    <citation type="submission" date="2022-04" db="EMBL/GenBank/DDBJ databases">
        <title>Leucobacter sp. isolated from rhizosphere of garlic.</title>
        <authorList>
            <person name="Won M."/>
            <person name="Lee C.-M."/>
            <person name="Woen H.-Y."/>
            <person name="Kwon S.-W."/>
        </authorList>
    </citation>
    <scope>NUCLEOTIDE SEQUENCE [LARGE SCALE GENOMIC DNA]</scope>
    <source>
        <strain evidence="1 2">H21R-40</strain>
    </source>
</reference>
<keyword evidence="2" id="KW-1185">Reference proteome</keyword>
<organism evidence="1 2">
    <name type="scientific">Leucobacter allii</name>
    <dbReference type="NCBI Taxonomy" id="2932247"/>
    <lineage>
        <taxon>Bacteria</taxon>
        <taxon>Bacillati</taxon>
        <taxon>Actinomycetota</taxon>
        <taxon>Actinomycetes</taxon>
        <taxon>Micrococcales</taxon>
        <taxon>Microbacteriaceae</taxon>
        <taxon>Leucobacter</taxon>
    </lineage>
</organism>
<dbReference type="RefSeq" id="WP_244727133.1">
    <property type="nucleotide sequence ID" value="NZ_CP095045.1"/>
</dbReference>
<dbReference type="PANTHER" id="PTHR37489:SF1">
    <property type="entry name" value="DUF3500 DOMAIN-CONTAINING PROTEIN"/>
    <property type="match status" value="1"/>
</dbReference>
<proteinExistence type="predicted"/>
<dbReference type="Pfam" id="PF12006">
    <property type="entry name" value="DUF3500"/>
    <property type="match status" value="1"/>
</dbReference>